<dbReference type="EMBL" id="BAABJK010000007">
    <property type="protein sequence ID" value="GAA4971955.1"/>
    <property type="molecule type" value="Genomic_DNA"/>
</dbReference>
<evidence type="ECO:0000256" key="2">
    <source>
        <dbReference type="ARBA" id="ARBA00022801"/>
    </source>
</evidence>
<dbReference type="PANTHER" id="PTHR10587">
    <property type="entry name" value="GLYCOSYL TRANSFERASE-RELATED"/>
    <property type="match status" value="1"/>
</dbReference>
<feature type="domain" description="NodB homology" evidence="3">
    <location>
        <begin position="28"/>
        <end position="212"/>
    </location>
</feature>
<dbReference type="PANTHER" id="PTHR10587:SF133">
    <property type="entry name" value="CHITIN DEACETYLASE 1-RELATED"/>
    <property type="match status" value="1"/>
</dbReference>
<keyword evidence="1" id="KW-0479">Metal-binding</keyword>
<keyword evidence="5" id="KW-1185">Reference proteome</keyword>
<dbReference type="Proteomes" id="UP001501692">
    <property type="component" value="Unassembled WGS sequence"/>
</dbReference>
<reference evidence="5" key="1">
    <citation type="journal article" date="2019" name="Int. J. Syst. Evol. Microbiol.">
        <title>The Global Catalogue of Microorganisms (GCM) 10K type strain sequencing project: providing services to taxonomists for standard genome sequencing and annotation.</title>
        <authorList>
            <consortium name="The Broad Institute Genomics Platform"/>
            <consortium name="The Broad Institute Genome Sequencing Center for Infectious Disease"/>
            <person name="Wu L."/>
            <person name="Ma J."/>
        </authorList>
    </citation>
    <scope>NUCLEOTIDE SEQUENCE [LARGE SCALE GENOMIC DNA]</scope>
    <source>
        <strain evidence="5">JCM 18287</strain>
    </source>
</reference>
<gene>
    <name evidence="4" type="ORF">GCM10023315_22660</name>
</gene>
<evidence type="ECO:0000259" key="3">
    <source>
        <dbReference type="PROSITE" id="PS51677"/>
    </source>
</evidence>
<dbReference type="InterPro" id="IPR011330">
    <property type="entry name" value="Glyco_hydro/deAcase_b/a-brl"/>
</dbReference>
<sequence length="214" mass="24621">MALTPIKTPVVAKKMFPNYIWDISTTSKTIYLTFDDGPTPKITDWTLKTLKDFNAKATFFCIGKNIEENPEIFQNILKEGHSIGNHTQNHMKGWKTSSKKYLKNIEEAKISIEKTNHYSDKTVNLFRPPYGQITPKQGKKLMALGYKIIMWDVLSFDWDKNVSKKTCLENVISKTREGSIVVFHDSIKASKNMKYTLPKVLEHFSNLNYSFSAI</sequence>
<evidence type="ECO:0000313" key="4">
    <source>
        <dbReference type="EMBL" id="GAA4971955.1"/>
    </source>
</evidence>
<dbReference type="SUPFAM" id="SSF88713">
    <property type="entry name" value="Glycoside hydrolase/deacetylase"/>
    <property type="match status" value="1"/>
</dbReference>
<protein>
    <submittedName>
        <fullName evidence="4">Polysaccharide deacetylase family protein</fullName>
    </submittedName>
</protein>
<dbReference type="RefSeq" id="WP_345168645.1">
    <property type="nucleotide sequence ID" value="NZ_BAABJK010000007.1"/>
</dbReference>
<comment type="caution">
    <text evidence="4">The sequence shown here is derived from an EMBL/GenBank/DDBJ whole genome shotgun (WGS) entry which is preliminary data.</text>
</comment>
<dbReference type="PROSITE" id="PS51677">
    <property type="entry name" value="NODB"/>
    <property type="match status" value="1"/>
</dbReference>
<dbReference type="Gene3D" id="3.20.20.370">
    <property type="entry name" value="Glycoside hydrolase/deacetylase"/>
    <property type="match status" value="1"/>
</dbReference>
<accession>A0ABP9HIR7</accession>
<dbReference type="InterPro" id="IPR002509">
    <property type="entry name" value="NODB_dom"/>
</dbReference>
<dbReference type="Pfam" id="PF01522">
    <property type="entry name" value="Polysacc_deac_1"/>
    <property type="match status" value="1"/>
</dbReference>
<evidence type="ECO:0000313" key="5">
    <source>
        <dbReference type="Proteomes" id="UP001501692"/>
    </source>
</evidence>
<keyword evidence="2" id="KW-0378">Hydrolase</keyword>
<proteinExistence type="predicted"/>
<evidence type="ECO:0000256" key="1">
    <source>
        <dbReference type="ARBA" id="ARBA00022723"/>
    </source>
</evidence>
<organism evidence="4 5">
    <name type="scientific">Algibacter aquimarinus</name>
    <dbReference type="NCBI Taxonomy" id="1136748"/>
    <lineage>
        <taxon>Bacteria</taxon>
        <taxon>Pseudomonadati</taxon>
        <taxon>Bacteroidota</taxon>
        <taxon>Flavobacteriia</taxon>
        <taxon>Flavobacteriales</taxon>
        <taxon>Flavobacteriaceae</taxon>
        <taxon>Algibacter</taxon>
    </lineage>
</organism>
<name>A0ABP9HIR7_9FLAO</name>
<dbReference type="InterPro" id="IPR050248">
    <property type="entry name" value="Polysacc_deacetylase_ArnD"/>
</dbReference>
<dbReference type="CDD" id="cd10917">
    <property type="entry name" value="CE4_NodB_like_6s_7s"/>
    <property type="match status" value="1"/>
</dbReference>